<evidence type="ECO:0000256" key="8">
    <source>
        <dbReference type="ARBA" id="ARBA00040360"/>
    </source>
</evidence>
<gene>
    <name evidence="12" type="primary">OMA1</name>
</gene>
<dbReference type="GeneTree" id="ENSGT00390000007027"/>
<dbReference type="OMA" id="RFNCYSE"/>
<evidence type="ECO:0000256" key="10">
    <source>
        <dbReference type="RuleBase" id="RU003983"/>
    </source>
</evidence>
<comment type="subunit">
    <text evidence="1">Homooligomer.</text>
</comment>
<dbReference type="GO" id="GO:0006515">
    <property type="term" value="P:protein quality control for misfolded or incompletely synthesized proteins"/>
    <property type="evidence" value="ECO:0007669"/>
    <property type="project" value="TreeGrafter"/>
</dbReference>
<keyword evidence="6 10" id="KW-0482">Metalloprotease</keyword>
<comment type="cofactor">
    <cofactor evidence="10">
        <name>Zn(2+)</name>
        <dbReference type="ChEBI" id="CHEBI:29105"/>
    </cofactor>
    <text evidence="10">Binds 1 zinc ion per subunit.</text>
</comment>
<dbReference type="FunCoup" id="H2ZTX1">
    <property type="interactions" value="644"/>
</dbReference>
<reference evidence="12" key="3">
    <citation type="submission" date="2025-09" db="UniProtKB">
        <authorList>
            <consortium name="Ensembl"/>
        </authorList>
    </citation>
    <scope>IDENTIFICATION</scope>
</reference>
<keyword evidence="13" id="KW-1185">Reference proteome</keyword>
<dbReference type="GO" id="GO:0005743">
    <property type="term" value="C:mitochondrial inner membrane"/>
    <property type="evidence" value="ECO:0007669"/>
    <property type="project" value="TreeGrafter"/>
</dbReference>
<dbReference type="GO" id="GO:0034982">
    <property type="term" value="P:mitochondrial protein processing"/>
    <property type="evidence" value="ECO:0007669"/>
    <property type="project" value="TreeGrafter"/>
</dbReference>
<dbReference type="GO" id="GO:0046872">
    <property type="term" value="F:metal ion binding"/>
    <property type="evidence" value="ECO:0007669"/>
    <property type="project" value="UniProtKB-KW"/>
</dbReference>
<evidence type="ECO:0000256" key="2">
    <source>
        <dbReference type="ARBA" id="ARBA00022670"/>
    </source>
</evidence>
<sequence length="358" mass="40683">FRTGNVGGLSKCFHTSSRVHALPLPALLIFLIKPLKKLLAMLVGRGIRIWWGRLSPDQQNLFKEGVRRNKWKIILTLGGFGLASVAYVFSHLDKSPVTRRTRLLVFKKEHFNELIAVEYNLWMEEYKDKMLPETDPRFQAVLKIVHHLAERNKDIREVAEMNWVVHVIENPERNAFVLPSGQVFVFTGLLEAVDDIHQLAFVLGHEVAHAVLGHGAEQASVVHFLDLMSLVILTTIWAICPQDILAILGQWIHSKLTQYMLKRPYHRKLETEADKVGLQLAAKACVDVRASTVFWQQLLIEETLTGQAKLPEWLSTHPSHEHRAKNLDSLVPELLFTAVLGYCRKSCSLPIPLMLDPG</sequence>
<dbReference type="Pfam" id="PF01435">
    <property type="entry name" value="Peptidase_M48"/>
    <property type="match status" value="1"/>
</dbReference>
<evidence type="ECO:0000256" key="1">
    <source>
        <dbReference type="ARBA" id="ARBA00011182"/>
    </source>
</evidence>
<dbReference type="eggNOG" id="KOG2661">
    <property type="taxonomic scope" value="Eukaryota"/>
</dbReference>
<evidence type="ECO:0000256" key="9">
    <source>
        <dbReference type="ARBA" id="ARBA00042978"/>
    </source>
</evidence>
<dbReference type="InParanoid" id="H2ZTX1"/>
<evidence type="ECO:0000256" key="3">
    <source>
        <dbReference type="ARBA" id="ARBA00022723"/>
    </source>
</evidence>
<dbReference type="HOGENOM" id="CLU_029002_6_0_1"/>
<comment type="similarity">
    <text evidence="7 10">Belongs to the peptidase M48 family.</text>
</comment>
<keyword evidence="4 10" id="KW-0378">Hydrolase</keyword>
<keyword evidence="5 10" id="KW-0862">Zinc</keyword>
<dbReference type="EMBL" id="AFYH01134041">
    <property type="status" value="NOT_ANNOTATED_CDS"/>
    <property type="molecule type" value="Genomic_DNA"/>
</dbReference>
<dbReference type="EMBL" id="AFYH01134038">
    <property type="status" value="NOT_ANNOTATED_CDS"/>
    <property type="molecule type" value="Genomic_DNA"/>
</dbReference>
<dbReference type="CDD" id="cd07331">
    <property type="entry name" value="M48C_Oma1_like"/>
    <property type="match status" value="1"/>
</dbReference>
<reference evidence="12" key="2">
    <citation type="submission" date="2025-08" db="UniProtKB">
        <authorList>
            <consortium name="Ensembl"/>
        </authorList>
    </citation>
    <scope>IDENTIFICATION</scope>
</reference>
<dbReference type="EMBL" id="AFYH01134039">
    <property type="status" value="NOT_ANNOTATED_CDS"/>
    <property type="molecule type" value="Genomic_DNA"/>
</dbReference>
<evidence type="ECO:0000256" key="7">
    <source>
        <dbReference type="ARBA" id="ARBA00038233"/>
    </source>
</evidence>
<dbReference type="InterPro" id="IPR051156">
    <property type="entry name" value="Mito/Outer_Membr_Metalloprot"/>
</dbReference>
<dbReference type="EMBL" id="AFYH01134042">
    <property type="status" value="NOT_ANNOTATED_CDS"/>
    <property type="molecule type" value="Genomic_DNA"/>
</dbReference>
<dbReference type="EMBL" id="AFYH01134040">
    <property type="status" value="NOT_ANNOTATED_CDS"/>
    <property type="molecule type" value="Genomic_DNA"/>
</dbReference>
<dbReference type="AlphaFoldDB" id="H2ZTX1"/>
<feature type="domain" description="Peptidase M48" evidence="11">
    <location>
        <begin position="140"/>
        <end position="330"/>
    </location>
</feature>
<organism evidence="12 13">
    <name type="scientific">Latimeria chalumnae</name>
    <name type="common">Coelacanth</name>
    <dbReference type="NCBI Taxonomy" id="7897"/>
    <lineage>
        <taxon>Eukaryota</taxon>
        <taxon>Metazoa</taxon>
        <taxon>Chordata</taxon>
        <taxon>Craniata</taxon>
        <taxon>Vertebrata</taxon>
        <taxon>Euteleostomi</taxon>
        <taxon>Coelacanthiformes</taxon>
        <taxon>Coelacanthidae</taxon>
        <taxon>Latimeria</taxon>
    </lineage>
</organism>
<evidence type="ECO:0000256" key="4">
    <source>
        <dbReference type="ARBA" id="ARBA00022801"/>
    </source>
</evidence>
<dbReference type="GO" id="GO:0004222">
    <property type="term" value="F:metalloendopeptidase activity"/>
    <property type="evidence" value="ECO:0007669"/>
    <property type="project" value="InterPro"/>
</dbReference>
<dbReference type="Proteomes" id="UP000008672">
    <property type="component" value="Unassembled WGS sequence"/>
</dbReference>
<dbReference type="InterPro" id="IPR001915">
    <property type="entry name" value="Peptidase_M48"/>
</dbReference>
<evidence type="ECO:0000256" key="5">
    <source>
        <dbReference type="ARBA" id="ARBA00022833"/>
    </source>
</evidence>
<accession>H2ZTX1</accession>
<dbReference type="Gene3D" id="3.30.2010.10">
    <property type="entry name" value="Metalloproteases ('zincins'), catalytic domain"/>
    <property type="match status" value="1"/>
</dbReference>
<keyword evidence="2 10" id="KW-0645">Protease</keyword>
<dbReference type="PANTHER" id="PTHR22726">
    <property type="entry name" value="METALLOENDOPEPTIDASE OMA1"/>
    <property type="match status" value="1"/>
</dbReference>
<evidence type="ECO:0000313" key="13">
    <source>
        <dbReference type="Proteomes" id="UP000008672"/>
    </source>
</evidence>
<dbReference type="Bgee" id="ENSLACG00000000756">
    <property type="expression patterns" value="Expressed in muscle tissue and 4 other cell types or tissues"/>
</dbReference>
<evidence type="ECO:0000256" key="6">
    <source>
        <dbReference type="ARBA" id="ARBA00023049"/>
    </source>
</evidence>
<dbReference type="STRING" id="7897.ENSLACP00000000842"/>
<proteinExistence type="inferred from homology"/>
<dbReference type="Ensembl" id="ENSLACT00000000850.1">
    <property type="protein sequence ID" value="ENSLACP00000000842.1"/>
    <property type="gene ID" value="ENSLACG00000000756.1"/>
</dbReference>
<reference evidence="13" key="1">
    <citation type="submission" date="2011-08" db="EMBL/GenBank/DDBJ databases">
        <title>The draft genome of Latimeria chalumnae.</title>
        <authorList>
            <person name="Di Palma F."/>
            <person name="Alfoldi J."/>
            <person name="Johnson J."/>
            <person name="Berlin A."/>
            <person name="Gnerre S."/>
            <person name="Jaffe D."/>
            <person name="MacCallum I."/>
            <person name="Young S."/>
            <person name="Walker B.J."/>
            <person name="Lander E."/>
            <person name="Lindblad-Toh K."/>
        </authorList>
    </citation>
    <scope>NUCLEOTIDE SEQUENCE [LARGE SCALE GENOMIC DNA]</scope>
    <source>
        <strain evidence="13">Wild caught</strain>
    </source>
</reference>
<protein>
    <recommendedName>
        <fullName evidence="8">Metalloendopeptidase OMA1, mitochondrial</fullName>
    </recommendedName>
    <alternativeName>
        <fullName evidence="9">Overlapping with the m-AAA protease 1 homolog</fullName>
    </alternativeName>
</protein>
<evidence type="ECO:0000313" key="12">
    <source>
        <dbReference type="Ensembl" id="ENSLACP00000000842.1"/>
    </source>
</evidence>
<name>H2ZTX1_LATCH</name>
<keyword evidence="3" id="KW-0479">Metal-binding</keyword>
<dbReference type="PANTHER" id="PTHR22726:SF1">
    <property type="entry name" value="METALLOENDOPEPTIDASE OMA1, MITOCHONDRIAL"/>
    <property type="match status" value="1"/>
</dbReference>
<evidence type="ECO:0000259" key="11">
    <source>
        <dbReference type="Pfam" id="PF01435"/>
    </source>
</evidence>